<dbReference type="PROSITE" id="PS00079">
    <property type="entry name" value="MULTICOPPER_OXIDASE1"/>
    <property type="match status" value="1"/>
</dbReference>
<dbReference type="AlphaFoldDB" id="A0A1S2PQY1"/>
<dbReference type="Proteomes" id="UP000179642">
    <property type="component" value="Unassembled WGS sequence"/>
</dbReference>
<dbReference type="Pfam" id="PF06525">
    <property type="entry name" value="SoxE"/>
    <property type="match status" value="1"/>
</dbReference>
<accession>A0A1S2PQY1</accession>
<evidence type="ECO:0000313" key="4">
    <source>
        <dbReference type="EMBL" id="OIJ95334.1"/>
    </source>
</evidence>
<dbReference type="RefSeq" id="WP_071384981.1">
    <property type="nucleotide sequence ID" value="NZ_MLYO01000065.1"/>
</dbReference>
<keyword evidence="5" id="KW-1185">Reference proteome</keyword>
<feature type="domain" description="Sulfocyanin-like C-terminal" evidence="3">
    <location>
        <begin position="102"/>
        <end position="201"/>
    </location>
</feature>
<dbReference type="PROSITE" id="PS51318">
    <property type="entry name" value="TAT"/>
    <property type="match status" value="1"/>
</dbReference>
<gene>
    <name evidence="4" type="ORF">BIV23_34815</name>
</gene>
<dbReference type="Gene3D" id="2.60.40.420">
    <property type="entry name" value="Cupredoxins - blue copper proteins"/>
    <property type="match status" value="1"/>
</dbReference>
<protein>
    <recommendedName>
        <fullName evidence="3">Sulfocyanin-like C-terminal domain-containing protein</fullName>
    </recommendedName>
</protein>
<name>A0A1S2PQY1_9ACTN</name>
<sequence>MNPHSRREVWAAIAIAAAALVLGLATTSLMAASGAFHMAGPAPWRAQGARCAAPAATGSAVDVTVWDTGRMMRGPNWPTPNNGHPGWYGMSMMRLVAHPSTVPAGKVTVRVINAGALTHEAIVLPLPAGQAAGQRAIGSDGRVSEVGSLGEASRTCGSGAGDGIASGAVAWTTVTLRPGRYELLCNVPGHYAAGMYAELDVAR</sequence>
<feature type="chain" id="PRO_5010276980" description="Sulfocyanin-like C-terminal domain-containing protein" evidence="2">
    <location>
        <begin position="32"/>
        <end position="203"/>
    </location>
</feature>
<dbReference type="InterPro" id="IPR033138">
    <property type="entry name" value="Cu_oxidase_CS"/>
</dbReference>
<dbReference type="InterPro" id="IPR006311">
    <property type="entry name" value="TAT_signal"/>
</dbReference>
<dbReference type="EMBL" id="MLYO01000065">
    <property type="protein sequence ID" value="OIJ95334.1"/>
    <property type="molecule type" value="Genomic_DNA"/>
</dbReference>
<organism evidence="4 5">
    <name type="scientific">Streptomyces monashensis</name>
    <dbReference type="NCBI Taxonomy" id="1678012"/>
    <lineage>
        <taxon>Bacteria</taxon>
        <taxon>Bacillati</taxon>
        <taxon>Actinomycetota</taxon>
        <taxon>Actinomycetes</taxon>
        <taxon>Kitasatosporales</taxon>
        <taxon>Streptomycetaceae</taxon>
        <taxon>Streptomyces</taxon>
    </lineage>
</organism>
<proteinExistence type="predicted"/>
<keyword evidence="1" id="KW-0479">Metal-binding</keyword>
<evidence type="ECO:0000256" key="1">
    <source>
        <dbReference type="ARBA" id="ARBA00022723"/>
    </source>
</evidence>
<feature type="signal peptide" evidence="2">
    <location>
        <begin position="1"/>
        <end position="31"/>
    </location>
</feature>
<dbReference type="SUPFAM" id="SSF49503">
    <property type="entry name" value="Cupredoxins"/>
    <property type="match status" value="1"/>
</dbReference>
<comment type="caution">
    <text evidence="4">The sequence shown here is derived from an EMBL/GenBank/DDBJ whole genome shotgun (WGS) entry which is preliminary data.</text>
</comment>
<evidence type="ECO:0000256" key="2">
    <source>
        <dbReference type="SAM" id="SignalP"/>
    </source>
</evidence>
<reference evidence="4 5" key="1">
    <citation type="submission" date="2016-10" db="EMBL/GenBank/DDBJ databases">
        <title>Genome sequence of Streptomyces sp. MUSC 1.</title>
        <authorList>
            <person name="Lee L.-H."/>
            <person name="Ser H.-L."/>
            <person name="Law J.W.-F."/>
        </authorList>
    </citation>
    <scope>NUCLEOTIDE SEQUENCE [LARGE SCALE GENOMIC DNA]</scope>
    <source>
        <strain evidence="4 5">MUSC 1</strain>
    </source>
</reference>
<dbReference type="OrthoDB" id="7431902at2"/>
<dbReference type="InterPro" id="IPR049544">
    <property type="entry name" value="SoxE-like_C"/>
</dbReference>
<evidence type="ECO:0000259" key="3">
    <source>
        <dbReference type="Pfam" id="PF06525"/>
    </source>
</evidence>
<evidence type="ECO:0000313" key="5">
    <source>
        <dbReference type="Proteomes" id="UP000179642"/>
    </source>
</evidence>
<keyword evidence="2" id="KW-0732">Signal</keyword>
<dbReference type="GO" id="GO:0046872">
    <property type="term" value="F:metal ion binding"/>
    <property type="evidence" value="ECO:0007669"/>
    <property type="project" value="UniProtKB-KW"/>
</dbReference>
<dbReference type="InterPro" id="IPR008972">
    <property type="entry name" value="Cupredoxin"/>
</dbReference>